<dbReference type="EMBL" id="GGEC01086775">
    <property type="protein sequence ID" value="MBX67259.1"/>
    <property type="molecule type" value="Transcribed_RNA"/>
</dbReference>
<reference evidence="1" key="1">
    <citation type="submission" date="2018-02" db="EMBL/GenBank/DDBJ databases">
        <title>Rhizophora mucronata_Transcriptome.</title>
        <authorList>
            <person name="Meera S.P."/>
            <person name="Sreeshan A."/>
            <person name="Augustine A."/>
        </authorList>
    </citation>
    <scope>NUCLEOTIDE SEQUENCE</scope>
    <source>
        <tissue evidence="1">Leaf</tissue>
    </source>
</reference>
<evidence type="ECO:0000313" key="1">
    <source>
        <dbReference type="EMBL" id="MBX67259.1"/>
    </source>
</evidence>
<dbReference type="AlphaFoldDB" id="A0A2P2QJT7"/>
<organism evidence="1">
    <name type="scientific">Rhizophora mucronata</name>
    <name type="common">Asiatic mangrove</name>
    <dbReference type="NCBI Taxonomy" id="61149"/>
    <lineage>
        <taxon>Eukaryota</taxon>
        <taxon>Viridiplantae</taxon>
        <taxon>Streptophyta</taxon>
        <taxon>Embryophyta</taxon>
        <taxon>Tracheophyta</taxon>
        <taxon>Spermatophyta</taxon>
        <taxon>Magnoliopsida</taxon>
        <taxon>eudicotyledons</taxon>
        <taxon>Gunneridae</taxon>
        <taxon>Pentapetalae</taxon>
        <taxon>rosids</taxon>
        <taxon>fabids</taxon>
        <taxon>Malpighiales</taxon>
        <taxon>Rhizophoraceae</taxon>
        <taxon>Rhizophora</taxon>
    </lineage>
</organism>
<protein>
    <submittedName>
        <fullName evidence="1">Uncharacterized protein</fullName>
    </submittedName>
</protein>
<name>A0A2P2QJT7_RHIMU</name>
<proteinExistence type="predicted"/>
<sequence>MKPQERGMQRNIQYSIKPKLNLRRDLPARKFKIWEKQYLNAMGQ</sequence>
<accession>A0A2P2QJT7</accession>